<evidence type="ECO:0000259" key="3">
    <source>
        <dbReference type="SMART" id="SM00854"/>
    </source>
</evidence>
<keyword evidence="2" id="KW-1133">Transmembrane helix</keyword>
<dbReference type="SUPFAM" id="SSF56300">
    <property type="entry name" value="Metallo-dependent phosphatases"/>
    <property type="match status" value="1"/>
</dbReference>
<dbReference type="Pfam" id="PF09587">
    <property type="entry name" value="PGA_cap"/>
    <property type="match status" value="1"/>
</dbReference>
<feature type="transmembrane region" description="Helical" evidence="2">
    <location>
        <begin position="26"/>
        <end position="43"/>
    </location>
</feature>
<comment type="caution">
    <text evidence="4">The sequence shown here is derived from an EMBL/GenBank/DDBJ whole genome shotgun (WGS) entry which is preliminary data.</text>
</comment>
<keyword evidence="2" id="KW-0812">Transmembrane</keyword>
<dbReference type="InterPro" id="IPR029052">
    <property type="entry name" value="Metallo-depent_PP-like"/>
</dbReference>
<dbReference type="InterPro" id="IPR052169">
    <property type="entry name" value="CW_Biosynth-Accessory"/>
</dbReference>
<dbReference type="Proteomes" id="UP000285120">
    <property type="component" value="Unassembled WGS sequence"/>
</dbReference>
<keyword evidence="2" id="KW-0472">Membrane</keyword>
<feature type="domain" description="Capsule synthesis protein CapA" evidence="3">
    <location>
        <begin position="61"/>
        <end position="302"/>
    </location>
</feature>
<evidence type="ECO:0000313" key="4">
    <source>
        <dbReference type="EMBL" id="RKD69766.1"/>
    </source>
</evidence>
<comment type="similarity">
    <text evidence="1">Belongs to the CapA family.</text>
</comment>
<proteinExistence type="inferred from homology"/>
<protein>
    <submittedName>
        <fullName evidence="4">Poly-gamma-glutamate synthesis protein (Capsule biosynthesis protein)</fullName>
    </submittedName>
</protein>
<evidence type="ECO:0000313" key="5">
    <source>
        <dbReference type="Proteomes" id="UP000285120"/>
    </source>
</evidence>
<dbReference type="OrthoDB" id="9810906at2"/>
<accession>A0A419UXA9</accession>
<sequence>MRKKWSLKERVLALTKQEKKKGFRHAIIAVILCIVLIAVIRIAEPPAESSTDTVSSESVFSAAMVGDMMMGRHVEEVASRNGYESLFQYTGDLFKQVDYMTGNFENPIVDEGDDVPEADKIIHLSAQSEAIQALEEYNFSTVTLANNHMLDYGHEGLANTLDAFDNSSITAVGAGRNAEEASTYSSGEYNGLNVATLGVNDITYSAMEQPGLASPGVLTSDPEEFIPAIQSAQEEADLVVVHLHAGQEYDSSPTTRQQELAKAIADAGADIVVGHHPHVLQSVDVYNDTLIMYSMGNFIFDQGWTRTRDSAVAEYELMEDGTARIEFKPYRIFEAQPRPVEGLTEFVHRFRIFRQLTKDTTNEEAIVENDERLIFEVDHSHVLEDREQ</sequence>
<dbReference type="SMART" id="SM00854">
    <property type="entry name" value="PGA_cap"/>
    <property type="match status" value="1"/>
</dbReference>
<evidence type="ECO:0000256" key="1">
    <source>
        <dbReference type="ARBA" id="ARBA00005662"/>
    </source>
</evidence>
<dbReference type="AlphaFoldDB" id="A0A419UXA9"/>
<evidence type="ECO:0000256" key="2">
    <source>
        <dbReference type="SAM" id="Phobius"/>
    </source>
</evidence>
<gene>
    <name evidence="4" type="ORF">ATL39_3193</name>
</gene>
<dbReference type="EMBL" id="RAPK01000011">
    <property type="protein sequence ID" value="RKD69766.1"/>
    <property type="molecule type" value="Genomic_DNA"/>
</dbReference>
<dbReference type="InterPro" id="IPR019079">
    <property type="entry name" value="Capsule_synth_CapA"/>
</dbReference>
<dbReference type="Gene3D" id="3.60.21.10">
    <property type="match status" value="1"/>
</dbReference>
<organism evidence="4 5">
    <name type="scientific">Sinobaca qinghaiensis</name>
    <dbReference type="NCBI Taxonomy" id="342944"/>
    <lineage>
        <taxon>Bacteria</taxon>
        <taxon>Bacillati</taxon>
        <taxon>Bacillota</taxon>
        <taxon>Bacilli</taxon>
        <taxon>Bacillales</taxon>
        <taxon>Sporolactobacillaceae</taxon>
        <taxon>Sinobaca</taxon>
    </lineage>
</organism>
<dbReference type="PANTHER" id="PTHR33393:SF13">
    <property type="entry name" value="PGA BIOSYNTHESIS PROTEIN CAPA"/>
    <property type="match status" value="1"/>
</dbReference>
<dbReference type="PANTHER" id="PTHR33393">
    <property type="entry name" value="POLYGLUTAMINE SYNTHESIS ACCESSORY PROTEIN RV0574C-RELATED"/>
    <property type="match status" value="1"/>
</dbReference>
<dbReference type="CDD" id="cd07381">
    <property type="entry name" value="MPP_CapA"/>
    <property type="match status" value="1"/>
</dbReference>
<reference evidence="4 5" key="1">
    <citation type="submission" date="2018-09" db="EMBL/GenBank/DDBJ databases">
        <title>Genomic Encyclopedia of Archaeal and Bacterial Type Strains, Phase II (KMG-II): from individual species to whole genera.</title>
        <authorList>
            <person name="Goeker M."/>
        </authorList>
    </citation>
    <scope>NUCLEOTIDE SEQUENCE [LARGE SCALE GENOMIC DNA]</scope>
    <source>
        <strain evidence="4 5">DSM 17008</strain>
    </source>
</reference>
<dbReference type="RefSeq" id="WP_120194320.1">
    <property type="nucleotide sequence ID" value="NZ_RAPK01000011.1"/>
</dbReference>
<keyword evidence="5" id="KW-1185">Reference proteome</keyword>
<name>A0A419UXA9_9BACL</name>